<proteinExistence type="predicted"/>
<dbReference type="PANTHER" id="PTHR30250">
    <property type="entry name" value="PST FAMILY PREDICTED COLANIC ACID TRANSPORTER"/>
    <property type="match status" value="1"/>
</dbReference>
<feature type="transmembrane region" description="Helical" evidence="6">
    <location>
        <begin position="427"/>
        <end position="446"/>
    </location>
</feature>
<feature type="transmembrane region" description="Helical" evidence="6">
    <location>
        <begin position="303"/>
        <end position="328"/>
    </location>
</feature>
<dbReference type="PANTHER" id="PTHR30250:SF28">
    <property type="entry name" value="POLYSACCHARIDE BIOSYNTHESIS PROTEIN"/>
    <property type="match status" value="1"/>
</dbReference>
<organism evidence="7 8">
    <name type="scientific">Candidatus Marsarchaeota G2 archaeon ECH_B_SAG-M15</name>
    <dbReference type="NCBI Taxonomy" id="1978162"/>
    <lineage>
        <taxon>Archaea</taxon>
        <taxon>Candidatus Marsarchaeota</taxon>
        <taxon>Candidatus Marsarchaeota group 2</taxon>
    </lineage>
</organism>
<dbReference type="EMBL" id="NEXJ01000028">
    <property type="protein sequence ID" value="PSN92178.1"/>
    <property type="molecule type" value="Genomic_DNA"/>
</dbReference>
<evidence type="ECO:0000256" key="5">
    <source>
        <dbReference type="ARBA" id="ARBA00023136"/>
    </source>
</evidence>
<keyword evidence="3 6" id="KW-0812">Transmembrane</keyword>
<feature type="transmembrane region" description="Helical" evidence="6">
    <location>
        <begin position="122"/>
        <end position="144"/>
    </location>
</feature>
<sequence length="521" mass="55294">MLKQRAASGAGHLFVGNTLSQIIQGIGIILVARLLGATNYGLYTLLLVPSATFLVFTQVGFGGAATRYVAYYNALGKRAEADSIATSTFLYATMLYAFISFISAVVAPAYASYVLHQPTIAYLAQLASVMIFFQGLMNYTTAVLNGYYKTKQVSAIMLIQSVAKTSLSIGLILIGLRIYGALIGTIISFVIPAIVGTIWMFNATQTKKINFDAKTFKTITSFGLPLYAANILNGISRQIQLVILASFASAAAVGAFTATQNLATLISVVVYPVSTMAGVAFSEVSAQNNKARINSSYVSATKIATILVVPISIFMMLTAKPIVTILYSSAYSRFYLLLSIFAAGYLSVGLGGQTQTPLFAGLNNTKLNTYSAAISAVSLLSLSYGLAMGLNVFGVALATTISTITTAAVIHIVIVRGLGVKLPKAKLVAVYLAGALSAAPLILIPQKIFRHGLIGLLELALILSVYIIIYSTVLPLVRGVNKDELALISHSLKGVPILGDILAALTKYSKMFIHEHTEKPS</sequence>
<protein>
    <submittedName>
        <fullName evidence="7">Uncharacterized protein</fullName>
    </submittedName>
</protein>
<comment type="subcellular location">
    <subcellularLocation>
        <location evidence="1">Cell membrane</location>
        <topology evidence="1">Multi-pass membrane protein</topology>
    </subcellularLocation>
</comment>
<feature type="transmembrane region" description="Helical" evidence="6">
    <location>
        <begin position="12"/>
        <end position="36"/>
    </location>
</feature>
<dbReference type="AlphaFoldDB" id="A0A2R6B0Z8"/>
<feature type="transmembrane region" description="Helical" evidence="6">
    <location>
        <begin position="156"/>
        <end position="176"/>
    </location>
</feature>
<feature type="transmembrane region" description="Helical" evidence="6">
    <location>
        <begin position="42"/>
        <end position="69"/>
    </location>
</feature>
<dbReference type="GO" id="GO:0005886">
    <property type="term" value="C:plasma membrane"/>
    <property type="evidence" value="ECO:0007669"/>
    <property type="project" value="UniProtKB-SubCell"/>
</dbReference>
<gene>
    <name evidence="7" type="ORF">B9Q08_01665</name>
</gene>
<feature type="transmembrane region" description="Helical" evidence="6">
    <location>
        <begin position="182"/>
        <end position="201"/>
    </location>
</feature>
<feature type="transmembrane region" description="Helical" evidence="6">
    <location>
        <begin position="262"/>
        <end position="282"/>
    </location>
</feature>
<feature type="transmembrane region" description="Helical" evidence="6">
    <location>
        <begin position="367"/>
        <end position="387"/>
    </location>
</feature>
<keyword evidence="5 6" id="KW-0472">Membrane</keyword>
<evidence type="ECO:0000256" key="3">
    <source>
        <dbReference type="ARBA" id="ARBA00022692"/>
    </source>
</evidence>
<evidence type="ECO:0000256" key="6">
    <source>
        <dbReference type="SAM" id="Phobius"/>
    </source>
</evidence>
<evidence type="ECO:0000313" key="8">
    <source>
        <dbReference type="Proteomes" id="UP000240490"/>
    </source>
</evidence>
<evidence type="ECO:0000313" key="7">
    <source>
        <dbReference type="EMBL" id="PSN92178.1"/>
    </source>
</evidence>
<name>A0A2R6B0Z8_9ARCH</name>
<accession>A0A2R6B0Z8</accession>
<dbReference type="Pfam" id="PF13440">
    <property type="entry name" value="Polysacc_synt_3"/>
    <property type="match status" value="1"/>
</dbReference>
<comment type="caution">
    <text evidence="7">The sequence shown here is derived from an EMBL/GenBank/DDBJ whole genome shotgun (WGS) entry which is preliminary data.</text>
</comment>
<feature type="transmembrane region" description="Helical" evidence="6">
    <location>
        <begin position="334"/>
        <end position="355"/>
    </location>
</feature>
<evidence type="ECO:0000256" key="4">
    <source>
        <dbReference type="ARBA" id="ARBA00022989"/>
    </source>
</evidence>
<evidence type="ECO:0000256" key="2">
    <source>
        <dbReference type="ARBA" id="ARBA00022475"/>
    </source>
</evidence>
<feature type="transmembrane region" description="Helical" evidence="6">
    <location>
        <begin position="393"/>
        <end position="415"/>
    </location>
</feature>
<keyword evidence="4 6" id="KW-1133">Transmembrane helix</keyword>
<reference evidence="7 8" key="1">
    <citation type="submission" date="2017-04" db="EMBL/GenBank/DDBJ databases">
        <title>Novel microbial lineages endemic to geothermal iron-oxide mats fill important gaps in the evolutionary history of Archaea.</title>
        <authorList>
            <person name="Jay Z.J."/>
            <person name="Beam J.P."/>
            <person name="Dlakic M."/>
            <person name="Rusch D.B."/>
            <person name="Kozubal M.A."/>
            <person name="Inskeep W.P."/>
        </authorList>
    </citation>
    <scope>NUCLEOTIDE SEQUENCE [LARGE SCALE GENOMIC DNA]</scope>
    <source>
        <strain evidence="7">ECH_B_SAG-M15</strain>
    </source>
</reference>
<dbReference type="InterPro" id="IPR050833">
    <property type="entry name" value="Poly_Biosynth_Transport"/>
</dbReference>
<feature type="transmembrane region" description="Helical" evidence="6">
    <location>
        <begin position="239"/>
        <end position="256"/>
    </location>
</feature>
<feature type="transmembrane region" description="Helical" evidence="6">
    <location>
        <begin position="89"/>
        <end position="110"/>
    </location>
</feature>
<dbReference type="Proteomes" id="UP000240490">
    <property type="component" value="Unassembled WGS sequence"/>
</dbReference>
<keyword evidence="2" id="KW-1003">Cell membrane</keyword>
<feature type="transmembrane region" description="Helical" evidence="6">
    <location>
        <begin position="452"/>
        <end position="477"/>
    </location>
</feature>
<evidence type="ECO:0000256" key="1">
    <source>
        <dbReference type="ARBA" id="ARBA00004651"/>
    </source>
</evidence>